<reference evidence="3 4" key="1">
    <citation type="submission" date="2023-02" db="EMBL/GenBank/DDBJ databases">
        <title>LHISI_Scaffold_Assembly.</title>
        <authorList>
            <person name="Stuart O.P."/>
            <person name="Cleave R."/>
            <person name="Magrath M.J.L."/>
            <person name="Mikheyev A.S."/>
        </authorList>
    </citation>
    <scope>NUCLEOTIDE SEQUENCE [LARGE SCALE GENOMIC DNA]</scope>
    <source>
        <strain evidence="3">Daus_M_001</strain>
        <tissue evidence="3">Leg muscle</tissue>
    </source>
</reference>
<proteinExistence type="predicted"/>
<dbReference type="EMBL" id="JARBHB010000014">
    <property type="protein sequence ID" value="KAJ8868721.1"/>
    <property type="molecule type" value="Genomic_DNA"/>
</dbReference>
<gene>
    <name evidence="3" type="ORF">PR048_030260</name>
</gene>
<dbReference type="SMART" id="SM00587">
    <property type="entry name" value="CHK"/>
    <property type="match status" value="1"/>
</dbReference>
<feature type="region of interest" description="Disordered" evidence="1">
    <location>
        <begin position="523"/>
        <end position="551"/>
    </location>
</feature>
<dbReference type="Pfam" id="PF02958">
    <property type="entry name" value="EcKL"/>
    <property type="match status" value="1"/>
</dbReference>
<evidence type="ECO:0000256" key="1">
    <source>
        <dbReference type="SAM" id="MobiDB-lite"/>
    </source>
</evidence>
<accession>A0ABQ9GB47</accession>
<evidence type="ECO:0000313" key="3">
    <source>
        <dbReference type="EMBL" id="KAJ8868721.1"/>
    </source>
</evidence>
<keyword evidence="4" id="KW-1185">Reference proteome</keyword>
<evidence type="ECO:0000313" key="4">
    <source>
        <dbReference type="Proteomes" id="UP001159363"/>
    </source>
</evidence>
<feature type="domain" description="CHK kinase-like" evidence="2">
    <location>
        <begin position="645"/>
        <end position="788"/>
    </location>
</feature>
<protein>
    <recommendedName>
        <fullName evidence="2">CHK kinase-like domain-containing protein</fullName>
    </recommendedName>
</protein>
<comment type="caution">
    <text evidence="3">The sequence shown here is derived from an EMBL/GenBank/DDBJ whole genome shotgun (WGS) entry which is preliminary data.</text>
</comment>
<sequence>MPSLPSRLFLKTVPELSAAVRSGRFDILLTLTVQGRPCLIRGYDESNRSVPLGTLQLSNRIEHHFSTQEINFRCRGSCTLIKGNETPLRTVSTFGRHDSSHPAVWPWKRARERVEEMHGCPEDPAAVPGGAEAWLCFWKRGGEEGVPRGWARLVTVATEWRAGMLHAGWRIDAAPAGCLALSRYGKPAKCARSEQGCFCCRGSGTRHLIEPLAYDLLLRVEHRHITAETYGWIDMYSSVLTAEQCSARLSHKHATKRWNEALSVSKQTPPGGPIVTKRGPEITAGNTANEIFVVETLHQQDVQRWGRAVRRHKSSHQPMASWTSTLASHQGEPRSFPGWVTGFSQVRTVSDDAVGRRVFSEIRPPPPPLHSGAAPYSLQSPSKGKWRSLDAAVPCGASDLLCTSCARPRTYLLLSVVVSRCARMLEAERAWIRAYLQRHVERTGQQLEVADPVPFESQSFEFYCPLVRMVARGSSSTTPPVTAADEGLRGAALLISSQNADLYLSANQQIILCTNTDIIRPEVGGASRERRPQQWNSGATGKRGDFRGSPLFSQSHAVNQRELGAPPLSHKNNFLELDRAIKTGTSNSTRAAAVPPRELLLRGLPVLPPRRTAIGGREGLDQIKAIGSLFPKLFCTRGDDDQCLLALEDMTPQGSVLAPTTYIAKKKNNPETFFDVVKRFDPWDEEMCGKFSVLIRGMARHSAEVFRAEFPGDGEKCLTEPEEPLAVLCLGDYNRNNAMFAYDAEGGPSFLKVLDFQLSTYSSLLLFMSTSPEVREAHWGELTLFCERYVLEQHVVTPGLKPVAPRSGLVLPLYTILRRDGLQGRASASRGDGGRQLVSCEDTWIIPRRRSFVRGRRIIQ</sequence>
<organism evidence="3 4">
    <name type="scientific">Dryococelus australis</name>
    <dbReference type="NCBI Taxonomy" id="614101"/>
    <lineage>
        <taxon>Eukaryota</taxon>
        <taxon>Metazoa</taxon>
        <taxon>Ecdysozoa</taxon>
        <taxon>Arthropoda</taxon>
        <taxon>Hexapoda</taxon>
        <taxon>Insecta</taxon>
        <taxon>Pterygota</taxon>
        <taxon>Neoptera</taxon>
        <taxon>Polyneoptera</taxon>
        <taxon>Phasmatodea</taxon>
        <taxon>Verophasmatodea</taxon>
        <taxon>Anareolatae</taxon>
        <taxon>Phasmatidae</taxon>
        <taxon>Eurycanthinae</taxon>
        <taxon>Dryococelus</taxon>
    </lineage>
</organism>
<dbReference type="Proteomes" id="UP001159363">
    <property type="component" value="Chromosome 13"/>
</dbReference>
<dbReference type="InterPro" id="IPR004119">
    <property type="entry name" value="EcKL"/>
</dbReference>
<dbReference type="InterPro" id="IPR015897">
    <property type="entry name" value="CHK_kinase-like"/>
</dbReference>
<evidence type="ECO:0000259" key="2">
    <source>
        <dbReference type="SMART" id="SM00587"/>
    </source>
</evidence>
<name>A0ABQ9GB47_9NEOP</name>